<dbReference type="InterPro" id="IPR003660">
    <property type="entry name" value="HAMP_dom"/>
</dbReference>
<evidence type="ECO:0000259" key="13">
    <source>
        <dbReference type="PROSITE" id="PS50885"/>
    </source>
</evidence>
<organism evidence="14 15">
    <name type="scientific">Magnetospirillum sulfuroxidans</name>
    <dbReference type="NCBI Taxonomy" id="611300"/>
    <lineage>
        <taxon>Bacteria</taxon>
        <taxon>Pseudomonadati</taxon>
        <taxon>Pseudomonadota</taxon>
        <taxon>Alphaproteobacteria</taxon>
        <taxon>Rhodospirillales</taxon>
        <taxon>Rhodospirillaceae</taxon>
        <taxon>Magnetospirillum</taxon>
    </lineage>
</organism>
<protein>
    <submittedName>
        <fullName evidence="14">Cache domain-containing protein</fullName>
    </submittedName>
</protein>
<feature type="domain" description="HAMP" evidence="13">
    <location>
        <begin position="192"/>
        <end position="245"/>
    </location>
</feature>
<evidence type="ECO:0000313" key="14">
    <source>
        <dbReference type="EMBL" id="MBR9971416.1"/>
    </source>
</evidence>
<dbReference type="RefSeq" id="WP_211547151.1">
    <property type="nucleotide sequence ID" value="NZ_JAGTUF010000004.1"/>
</dbReference>
<keyword evidence="6 10" id="KW-0472">Membrane</keyword>
<dbReference type="SUPFAM" id="SSF58104">
    <property type="entry name" value="Methyl-accepting chemotaxis protein (MCP) signaling domain"/>
    <property type="match status" value="1"/>
</dbReference>
<dbReference type="EMBL" id="JAGTUF010000004">
    <property type="protein sequence ID" value="MBR9971416.1"/>
    <property type="molecule type" value="Genomic_DNA"/>
</dbReference>
<dbReference type="PANTHER" id="PTHR32089">
    <property type="entry name" value="METHYL-ACCEPTING CHEMOTAXIS PROTEIN MCPB"/>
    <property type="match status" value="1"/>
</dbReference>
<evidence type="ECO:0000256" key="7">
    <source>
        <dbReference type="ARBA" id="ARBA00023224"/>
    </source>
</evidence>
<dbReference type="SMART" id="SM00283">
    <property type="entry name" value="MA"/>
    <property type="match status" value="1"/>
</dbReference>
<dbReference type="Gene3D" id="1.10.287.950">
    <property type="entry name" value="Methyl-accepting chemotaxis protein"/>
    <property type="match status" value="1"/>
</dbReference>
<evidence type="ECO:0000259" key="11">
    <source>
        <dbReference type="PROSITE" id="PS50111"/>
    </source>
</evidence>
<keyword evidence="3" id="KW-0997">Cell inner membrane</keyword>
<evidence type="ECO:0000256" key="5">
    <source>
        <dbReference type="ARBA" id="ARBA00022989"/>
    </source>
</evidence>
<dbReference type="Pfam" id="PF00672">
    <property type="entry name" value="HAMP"/>
    <property type="match status" value="1"/>
</dbReference>
<keyword evidence="5 10" id="KW-1133">Transmembrane helix</keyword>
<evidence type="ECO:0000256" key="9">
    <source>
        <dbReference type="PROSITE-ProRule" id="PRU00284"/>
    </source>
</evidence>
<dbReference type="Gene3D" id="6.10.340.10">
    <property type="match status" value="1"/>
</dbReference>
<dbReference type="PANTHER" id="PTHR32089:SF112">
    <property type="entry name" value="LYSOZYME-LIKE PROTEIN-RELATED"/>
    <property type="match status" value="1"/>
</dbReference>
<dbReference type="InterPro" id="IPR033480">
    <property type="entry name" value="sCache_2"/>
</dbReference>
<dbReference type="Gene3D" id="3.30.450.20">
    <property type="entry name" value="PAS domain"/>
    <property type="match status" value="1"/>
</dbReference>
<dbReference type="PROSITE" id="PS50885">
    <property type="entry name" value="HAMP"/>
    <property type="match status" value="1"/>
</dbReference>
<dbReference type="SMART" id="SM01049">
    <property type="entry name" value="Cache_2"/>
    <property type="match status" value="1"/>
</dbReference>
<dbReference type="Pfam" id="PF17200">
    <property type="entry name" value="sCache_2"/>
    <property type="match status" value="1"/>
</dbReference>
<evidence type="ECO:0000256" key="4">
    <source>
        <dbReference type="ARBA" id="ARBA00022692"/>
    </source>
</evidence>
<dbReference type="Pfam" id="PF00015">
    <property type="entry name" value="MCPsignal"/>
    <property type="match status" value="1"/>
</dbReference>
<dbReference type="PROSITE" id="PS50111">
    <property type="entry name" value="CHEMOTAXIS_TRANSDUC_2"/>
    <property type="match status" value="1"/>
</dbReference>
<evidence type="ECO:0000313" key="15">
    <source>
        <dbReference type="Proteomes" id="UP000680714"/>
    </source>
</evidence>
<evidence type="ECO:0000256" key="3">
    <source>
        <dbReference type="ARBA" id="ARBA00022519"/>
    </source>
</evidence>
<feature type="domain" description="Methyl-accepting transducer" evidence="11">
    <location>
        <begin position="279"/>
        <end position="511"/>
    </location>
</feature>
<evidence type="ECO:0000256" key="8">
    <source>
        <dbReference type="ARBA" id="ARBA00029447"/>
    </source>
</evidence>
<accession>A0ABS5IAX2</accession>
<keyword evidence="15" id="KW-1185">Reference proteome</keyword>
<evidence type="ECO:0000256" key="6">
    <source>
        <dbReference type="ARBA" id="ARBA00023136"/>
    </source>
</evidence>
<proteinExistence type="inferred from homology"/>
<dbReference type="InterPro" id="IPR000727">
    <property type="entry name" value="T_SNARE_dom"/>
</dbReference>
<evidence type="ECO:0000256" key="2">
    <source>
        <dbReference type="ARBA" id="ARBA00022475"/>
    </source>
</evidence>
<evidence type="ECO:0000256" key="10">
    <source>
        <dbReference type="SAM" id="Phobius"/>
    </source>
</evidence>
<evidence type="ECO:0000259" key="12">
    <source>
        <dbReference type="PROSITE" id="PS50192"/>
    </source>
</evidence>
<dbReference type="SMART" id="SM00304">
    <property type="entry name" value="HAMP"/>
    <property type="match status" value="1"/>
</dbReference>
<dbReference type="PROSITE" id="PS50192">
    <property type="entry name" value="T_SNARE"/>
    <property type="match status" value="1"/>
</dbReference>
<name>A0ABS5IAX2_9PROT</name>
<evidence type="ECO:0000256" key="1">
    <source>
        <dbReference type="ARBA" id="ARBA00004429"/>
    </source>
</evidence>
<sequence length="542" mass="56273">MIVAFVLMAGYSLKLISASVMDEHQAKVQDIVETAIGVMANYRQEVEAGRLSEDEARRLAFLALDGMRFGKGDYVFVTALDGTTLVNTNKAMIGKNMAGVKDANGVSFALDLIKAAQQGGGFVSYSWIRAGSDKPSPKVSYAQLAKGWNVVVGTGVYVDDVDEMVRGLALEMGMVAALVIVIGLTLAWLAIHSVVSPLGGLTRRMHGLATGDVDSPVVGDDRGDEIGGMAKALLVFRDNARDKVRLEAEQEEAAKRAEAERVAGMARVADSFEASVGDIVGAVVSAAGNLRSIAQGMRETAAIGRESATQVVSAAEEASANVQTVAAASEELSAAISEIGQQVTRSSDISAEAVTEAGRANEMVQGLSQAAARIGEVVKLINDIASQTNLLALNATIEAARAGDAGKGFAVVANEVKALANQTAKATEEIGSQINGIQAETRATVTSIEGMGGTITNINQIASAIAAAVEEQNAATQEISRNVQLAAEGTNSVSRNISTVREAAGETAQAAEGLLSAAELLGSQSERLRAEVQNFLHSVRAA</sequence>
<feature type="domain" description="T-SNARE coiled-coil homology" evidence="12">
    <location>
        <begin position="438"/>
        <end position="500"/>
    </location>
</feature>
<reference evidence="14 15" key="1">
    <citation type="submission" date="2021-04" db="EMBL/GenBank/DDBJ databases">
        <title>Magnetospirillum sulfuroxidans sp. nov., a facultative chemolithoautotrophic sulfur-oxidizing alphaproteobacterium isolated from freshwater sediment and proposals for Paramagetospirillum gen. nov., and Magnetospirillaceae fam. nov.</title>
        <authorList>
            <person name="Koziaeva V."/>
            <person name="Geelhoed J.S."/>
            <person name="Sorokin D.Y."/>
            <person name="Grouzdev D.S."/>
        </authorList>
    </citation>
    <scope>NUCLEOTIDE SEQUENCE [LARGE SCALE GENOMIC DNA]</scope>
    <source>
        <strain evidence="14 15">J10</strain>
    </source>
</reference>
<keyword evidence="7 9" id="KW-0807">Transducer</keyword>
<dbReference type="Proteomes" id="UP000680714">
    <property type="component" value="Unassembled WGS sequence"/>
</dbReference>
<feature type="transmembrane region" description="Helical" evidence="10">
    <location>
        <begin position="172"/>
        <end position="195"/>
    </location>
</feature>
<comment type="subcellular location">
    <subcellularLocation>
        <location evidence="1">Cell inner membrane</location>
        <topology evidence="1">Multi-pass membrane protein</topology>
    </subcellularLocation>
</comment>
<dbReference type="InterPro" id="IPR004089">
    <property type="entry name" value="MCPsignal_dom"/>
</dbReference>
<keyword evidence="4 10" id="KW-0812">Transmembrane</keyword>
<gene>
    <name evidence="14" type="ORF">KEC16_06795</name>
</gene>
<keyword evidence="2" id="KW-1003">Cell membrane</keyword>
<comment type="caution">
    <text evidence="14">The sequence shown here is derived from an EMBL/GenBank/DDBJ whole genome shotgun (WGS) entry which is preliminary data.</text>
</comment>
<comment type="similarity">
    <text evidence="8">Belongs to the methyl-accepting chemotaxis (MCP) protein family.</text>
</comment>